<evidence type="ECO:0000259" key="5">
    <source>
        <dbReference type="PROSITE" id="PS51774"/>
    </source>
</evidence>
<evidence type="ECO:0000256" key="1">
    <source>
        <dbReference type="ARBA" id="ARBA00023054"/>
    </source>
</evidence>
<dbReference type="RefSeq" id="XP_010904751.1">
    <property type="nucleotide sequence ID" value="XM_010906449.3"/>
</dbReference>
<feature type="coiled-coil region" evidence="3">
    <location>
        <begin position="160"/>
        <end position="194"/>
    </location>
</feature>
<feature type="region of interest" description="Disordered" evidence="4">
    <location>
        <begin position="108"/>
        <end position="160"/>
    </location>
</feature>
<keyword evidence="1 3" id="KW-0175">Coiled coil</keyword>
<dbReference type="OrthoDB" id="2019833at2759"/>
<name>A0A6I9Q8Q8_ELAGV</name>
<feature type="domain" description="NAB" evidence="5">
    <location>
        <begin position="9"/>
        <end position="89"/>
    </location>
</feature>
<keyword evidence="6" id="KW-1185">Reference proteome</keyword>
<protein>
    <submittedName>
        <fullName evidence="7 8">Protein NETWORKED 3A</fullName>
    </submittedName>
</protein>
<dbReference type="InterPro" id="IPR011684">
    <property type="entry name" value="NAB"/>
</dbReference>
<reference evidence="7 8" key="1">
    <citation type="submission" date="2025-04" db="UniProtKB">
        <authorList>
            <consortium name="RefSeq"/>
        </authorList>
    </citation>
    <scope>IDENTIFICATION</scope>
</reference>
<sequence length="223" mass="25862">MKSVKKQSHSWWFDSHNSLRSSTWLQSTLQELDEKAKGMLELIEENADSFSQCAELFYKRRPQLVDMVEQLYRAQHSLAEQYDQLRSEVRRHQNPTPFYSLISRSRTSSPWLNSPMDKSCESSSNSFDSDQSEVDDPEEEVQVKSKTTEVADEDSSNDEVKLMHDEIERLKGENEMLKVELKAKDEEKREVIRQLSLPIGILSDENASLRKCIKKIARGVFAN</sequence>
<dbReference type="Pfam" id="PF07765">
    <property type="entry name" value="KIP1"/>
    <property type="match status" value="1"/>
</dbReference>
<dbReference type="PANTHER" id="PTHR32258:SF28">
    <property type="entry name" value="PROTEIN NETWORKED 3A-RELATED"/>
    <property type="match status" value="1"/>
</dbReference>
<evidence type="ECO:0000256" key="4">
    <source>
        <dbReference type="SAM" id="MobiDB-lite"/>
    </source>
</evidence>
<accession>A0A6I9Q8Q8</accession>
<dbReference type="RefSeq" id="XP_010904752.1">
    <property type="nucleotide sequence ID" value="XM_010906450.3"/>
</dbReference>
<dbReference type="Proteomes" id="UP000504607">
    <property type="component" value="Unplaced"/>
</dbReference>
<dbReference type="PROSITE" id="PS51774">
    <property type="entry name" value="NAB"/>
    <property type="match status" value="1"/>
</dbReference>
<proteinExistence type="inferred from homology"/>
<evidence type="ECO:0000256" key="2">
    <source>
        <dbReference type="ARBA" id="ARBA00038006"/>
    </source>
</evidence>
<dbReference type="PANTHER" id="PTHR32258">
    <property type="entry name" value="PROTEIN NETWORKED 4A"/>
    <property type="match status" value="1"/>
</dbReference>
<evidence type="ECO:0000313" key="8">
    <source>
        <dbReference type="RefSeq" id="XP_010904752.1"/>
    </source>
</evidence>
<dbReference type="InterPro" id="IPR051861">
    <property type="entry name" value="NET_actin-binding_domain"/>
</dbReference>
<evidence type="ECO:0000313" key="7">
    <source>
        <dbReference type="RefSeq" id="XP_010904751.1"/>
    </source>
</evidence>
<dbReference type="AlphaFoldDB" id="A0A6I9Q8Q8"/>
<gene>
    <name evidence="7 8" type="primary">LOC105032100</name>
</gene>
<comment type="similarity">
    <text evidence="2">Belongs to the NET family.</text>
</comment>
<evidence type="ECO:0000313" key="6">
    <source>
        <dbReference type="Proteomes" id="UP000504607"/>
    </source>
</evidence>
<organism evidence="6 8">
    <name type="scientific">Elaeis guineensis var. tenera</name>
    <name type="common">Oil palm</name>
    <dbReference type="NCBI Taxonomy" id="51953"/>
    <lineage>
        <taxon>Eukaryota</taxon>
        <taxon>Viridiplantae</taxon>
        <taxon>Streptophyta</taxon>
        <taxon>Embryophyta</taxon>
        <taxon>Tracheophyta</taxon>
        <taxon>Spermatophyta</taxon>
        <taxon>Magnoliopsida</taxon>
        <taxon>Liliopsida</taxon>
        <taxon>Arecaceae</taxon>
        <taxon>Arecoideae</taxon>
        <taxon>Cocoseae</taxon>
        <taxon>Elaeidinae</taxon>
        <taxon>Elaeis</taxon>
    </lineage>
</organism>
<dbReference type="GeneID" id="105032100"/>
<dbReference type="KEGG" id="egu:105032100"/>
<feature type="compositionally biased region" description="Acidic residues" evidence="4">
    <location>
        <begin position="130"/>
        <end position="140"/>
    </location>
</feature>
<dbReference type="GO" id="GO:0003779">
    <property type="term" value="F:actin binding"/>
    <property type="evidence" value="ECO:0007669"/>
    <property type="project" value="InterPro"/>
</dbReference>
<evidence type="ECO:0000256" key="3">
    <source>
        <dbReference type="SAM" id="Coils"/>
    </source>
</evidence>